<organism evidence="1">
    <name type="scientific">Phage sp. ctGns7</name>
    <dbReference type="NCBI Taxonomy" id="2828003"/>
    <lineage>
        <taxon>Viruses</taxon>
    </lineage>
</organism>
<name>A0A8S5S961_9VIRU</name>
<accession>A0A8S5S961</accession>
<dbReference type="EMBL" id="BK032555">
    <property type="protein sequence ID" value="DAF47456.1"/>
    <property type="molecule type" value="Genomic_DNA"/>
</dbReference>
<evidence type="ECO:0000313" key="1">
    <source>
        <dbReference type="EMBL" id="DAF47456.1"/>
    </source>
</evidence>
<protein>
    <submittedName>
        <fullName evidence="1">Uncharacterized protein</fullName>
    </submittedName>
</protein>
<proteinExistence type="predicted"/>
<reference evidence="1" key="1">
    <citation type="journal article" date="2021" name="Proc. Natl. Acad. Sci. U.S.A.">
        <title>A Catalog of Tens of Thousands of Viruses from Human Metagenomes Reveals Hidden Associations with Chronic Diseases.</title>
        <authorList>
            <person name="Tisza M.J."/>
            <person name="Buck C.B."/>
        </authorList>
    </citation>
    <scope>NUCLEOTIDE SEQUENCE</scope>
    <source>
        <strain evidence="1">CtGns7</strain>
    </source>
</reference>
<sequence length="148" mass="17751">MLPIINDYKIDKLYEINKDVVFDYLCGFLKSGLSDFDCIKPLTYHIEKVFIEDTEENKTAYYFDYDLDDDEKKIVSEIAVSKYFKRLTQDIKARVPYISQREFKKDSIAPIMKQNDNWYNNLVSEYQEDIANYHLKHLDELPYWSDLS</sequence>